<protein>
    <submittedName>
        <fullName evidence="1">Uncharacterized protein</fullName>
    </submittedName>
</protein>
<reference evidence="1" key="1">
    <citation type="submission" date="2023-03" db="EMBL/GenBank/DDBJ databases">
        <title>Massive genome expansion in bonnet fungi (Mycena s.s.) driven by repeated elements and novel gene families across ecological guilds.</title>
        <authorList>
            <consortium name="Lawrence Berkeley National Laboratory"/>
            <person name="Harder C.B."/>
            <person name="Miyauchi S."/>
            <person name="Viragh M."/>
            <person name="Kuo A."/>
            <person name="Thoen E."/>
            <person name="Andreopoulos B."/>
            <person name="Lu D."/>
            <person name="Skrede I."/>
            <person name="Drula E."/>
            <person name="Henrissat B."/>
            <person name="Morin E."/>
            <person name="Kohler A."/>
            <person name="Barry K."/>
            <person name="LaButti K."/>
            <person name="Morin E."/>
            <person name="Salamov A."/>
            <person name="Lipzen A."/>
            <person name="Mereny Z."/>
            <person name="Hegedus B."/>
            <person name="Baldrian P."/>
            <person name="Stursova M."/>
            <person name="Weitz H."/>
            <person name="Taylor A."/>
            <person name="Grigoriev I.V."/>
            <person name="Nagy L.G."/>
            <person name="Martin F."/>
            <person name="Kauserud H."/>
        </authorList>
    </citation>
    <scope>NUCLEOTIDE SEQUENCE</scope>
    <source>
        <strain evidence="1">CBHHK002</strain>
    </source>
</reference>
<gene>
    <name evidence="1" type="ORF">DFH08DRAFT_348440</name>
</gene>
<comment type="caution">
    <text evidence="1">The sequence shown here is derived from an EMBL/GenBank/DDBJ whole genome shotgun (WGS) entry which is preliminary data.</text>
</comment>
<sequence length="427" mass="48776">MMLTTADRWIMQDRFRQFMLRRASASIHVVFLCILIRLRPSAISGLERLISADSTSGVPLYGGIWAGVWRKLEPFFQGQPKRLMMTWRANELSPRPQPLEQSPWVPSAELVTSMAHWSGLSVEGPHKALWVTAENDGRRHEIAQASYRQFCLHGGFNTALVDVSQTRSIFWPLALALAKASPGYMEQLEEHPPWILRFTQRWYFSGGLVRWPNLKLSPWAEYDDLKDISVKIFVRPVTRLYNALDECAEKNRHRIFRVETGHTAPDMPRTTLILYGVHDTAQADEIWSVVTELKDALEDRFKAFGIVIVSEPSLLRPEAEDSKFTRVYFETMHVSDTGLILYSGTRPTPPMLCENLFSVWVDAIHRIGGNQAESMWPEVLSYSGDRSAGVDEESYKKTTAIFSKLFKAAEDRKQILKVVSTFFPHNG</sequence>
<name>A0AAD6ZHX6_9AGAR</name>
<dbReference type="Proteomes" id="UP001218218">
    <property type="component" value="Unassembled WGS sequence"/>
</dbReference>
<dbReference type="EMBL" id="JARIHO010000046">
    <property type="protein sequence ID" value="KAJ7323599.1"/>
    <property type="molecule type" value="Genomic_DNA"/>
</dbReference>
<organism evidence="1 2">
    <name type="scientific">Mycena albidolilacea</name>
    <dbReference type="NCBI Taxonomy" id="1033008"/>
    <lineage>
        <taxon>Eukaryota</taxon>
        <taxon>Fungi</taxon>
        <taxon>Dikarya</taxon>
        <taxon>Basidiomycota</taxon>
        <taxon>Agaricomycotina</taxon>
        <taxon>Agaricomycetes</taxon>
        <taxon>Agaricomycetidae</taxon>
        <taxon>Agaricales</taxon>
        <taxon>Marasmiineae</taxon>
        <taxon>Mycenaceae</taxon>
        <taxon>Mycena</taxon>
    </lineage>
</organism>
<evidence type="ECO:0000313" key="2">
    <source>
        <dbReference type="Proteomes" id="UP001218218"/>
    </source>
</evidence>
<keyword evidence="2" id="KW-1185">Reference proteome</keyword>
<evidence type="ECO:0000313" key="1">
    <source>
        <dbReference type="EMBL" id="KAJ7323599.1"/>
    </source>
</evidence>
<accession>A0AAD6ZHX6</accession>
<proteinExistence type="predicted"/>
<dbReference type="AlphaFoldDB" id="A0AAD6ZHX6"/>